<evidence type="ECO:0000313" key="3">
    <source>
        <dbReference type="EMBL" id="MDG3005478.1"/>
    </source>
</evidence>
<feature type="transmembrane region" description="Helical" evidence="2">
    <location>
        <begin position="127"/>
        <end position="149"/>
    </location>
</feature>
<sequence>MIRSYLVLAVTGASLLLAAFATGFPATVEPRAGGAAWRGVHLLVSLGTVVLVLGIHSIVYTYFMATVKWAKEVSRVYGLPDWLVAQASRNKGRASRFIMGAVAAVAAAAWLGAAADTRGGRYGSWHLAAAGFALGFNAVAFVIEYAGVVSHHRLLAEMKNQADRMRKDHREPRPRTAAEARA</sequence>
<name>A0ABT6FD12_9BACT</name>
<gene>
    <name evidence="3" type="ORF">PZE19_16935</name>
</gene>
<evidence type="ECO:0008006" key="5">
    <source>
        <dbReference type="Google" id="ProtNLM"/>
    </source>
</evidence>
<feature type="transmembrane region" description="Helical" evidence="2">
    <location>
        <begin position="40"/>
        <end position="65"/>
    </location>
</feature>
<keyword evidence="2" id="KW-0812">Transmembrane</keyword>
<proteinExistence type="predicted"/>
<reference evidence="3 4" key="1">
    <citation type="submission" date="2023-03" db="EMBL/GenBank/DDBJ databases">
        <title>Paludisphaera mucosa sp. nov. a novel planctomycete from northern fen.</title>
        <authorList>
            <person name="Ivanova A."/>
        </authorList>
    </citation>
    <scope>NUCLEOTIDE SEQUENCE [LARGE SCALE GENOMIC DNA]</scope>
    <source>
        <strain evidence="3 4">Pla2</strain>
    </source>
</reference>
<feature type="region of interest" description="Disordered" evidence="1">
    <location>
        <begin position="161"/>
        <end position="182"/>
    </location>
</feature>
<organism evidence="3 4">
    <name type="scientific">Paludisphaera mucosa</name>
    <dbReference type="NCBI Taxonomy" id="3030827"/>
    <lineage>
        <taxon>Bacteria</taxon>
        <taxon>Pseudomonadati</taxon>
        <taxon>Planctomycetota</taxon>
        <taxon>Planctomycetia</taxon>
        <taxon>Isosphaerales</taxon>
        <taxon>Isosphaeraceae</taxon>
        <taxon>Paludisphaera</taxon>
    </lineage>
</organism>
<evidence type="ECO:0000313" key="4">
    <source>
        <dbReference type="Proteomes" id="UP001216907"/>
    </source>
</evidence>
<protein>
    <recommendedName>
        <fullName evidence="5">DUF4405 domain-containing protein</fullName>
    </recommendedName>
</protein>
<dbReference type="Proteomes" id="UP001216907">
    <property type="component" value="Unassembled WGS sequence"/>
</dbReference>
<evidence type="ECO:0000256" key="1">
    <source>
        <dbReference type="SAM" id="MobiDB-lite"/>
    </source>
</evidence>
<keyword evidence="4" id="KW-1185">Reference proteome</keyword>
<keyword evidence="2" id="KW-1133">Transmembrane helix</keyword>
<dbReference type="EMBL" id="JARRAG010000002">
    <property type="protein sequence ID" value="MDG3005478.1"/>
    <property type="molecule type" value="Genomic_DNA"/>
</dbReference>
<accession>A0ABT6FD12</accession>
<dbReference type="RefSeq" id="WP_277861812.1">
    <property type="nucleotide sequence ID" value="NZ_JARRAG010000002.1"/>
</dbReference>
<comment type="caution">
    <text evidence="3">The sequence shown here is derived from an EMBL/GenBank/DDBJ whole genome shotgun (WGS) entry which is preliminary data.</text>
</comment>
<feature type="transmembrane region" description="Helical" evidence="2">
    <location>
        <begin position="97"/>
        <end position="115"/>
    </location>
</feature>
<evidence type="ECO:0000256" key="2">
    <source>
        <dbReference type="SAM" id="Phobius"/>
    </source>
</evidence>
<keyword evidence="2" id="KW-0472">Membrane</keyword>